<dbReference type="SMART" id="SM00369">
    <property type="entry name" value="LRR_TYP"/>
    <property type="match status" value="4"/>
</dbReference>
<keyword evidence="5 12" id="KW-0812">Transmembrane</keyword>
<evidence type="ECO:0000256" key="1">
    <source>
        <dbReference type="ARBA" id="ARBA00004251"/>
    </source>
</evidence>
<comment type="caution">
    <text evidence="14">The sequence shown here is derived from an EMBL/GenBank/DDBJ whole genome shotgun (WGS) entry which is preliminary data.</text>
</comment>
<evidence type="ECO:0000313" key="14">
    <source>
        <dbReference type="EMBL" id="KAK7274080.1"/>
    </source>
</evidence>
<evidence type="ECO:0000256" key="8">
    <source>
        <dbReference type="ARBA" id="ARBA00022989"/>
    </source>
</evidence>
<dbReference type="InterPro" id="IPR001611">
    <property type="entry name" value="Leu-rich_rpt"/>
</dbReference>
<evidence type="ECO:0000256" key="12">
    <source>
        <dbReference type="SAM" id="Phobius"/>
    </source>
</evidence>
<evidence type="ECO:0000256" key="4">
    <source>
        <dbReference type="ARBA" id="ARBA00022614"/>
    </source>
</evidence>
<keyword evidence="15" id="KW-1185">Reference proteome</keyword>
<reference evidence="14 15" key="1">
    <citation type="submission" date="2024-01" db="EMBL/GenBank/DDBJ databases">
        <title>The genomes of 5 underutilized Papilionoideae crops provide insights into root nodulation and disease resistanc.</title>
        <authorList>
            <person name="Yuan L."/>
        </authorList>
    </citation>
    <scope>NUCLEOTIDE SEQUENCE [LARGE SCALE GENOMIC DNA]</scope>
    <source>
        <strain evidence="14">ZHUSHIDOU_FW_LH</strain>
        <tissue evidence="14">Leaf</tissue>
    </source>
</reference>
<evidence type="ECO:0000256" key="6">
    <source>
        <dbReference type="ARBA" id="ARBA00022729"/>
    </source>
</evidence>
<keyword evidence="9 12" id="KW-0472">Membrane</keyword>
<dbReference type="Gene3D" id="3.80.10.10">
    <property type="entry name" value="Ribonuclease Inhibitor"/>
    <property type="match status" value="2"/>
</dbReference>
<sequence>MDASLSHYATIFAWLLCSIILLMFNSGTCNEKDKHALLNFKQGVIDPSGVLSTWTTQQDCCQWEGVACDNVTNRVTMLNLPCDPPLPTYRDKADKSNCVSGSIHLSFLFQLEFLSYLDLRGNDFLSIQFDYSVDSHNSSTLQYLDLSYNEDLVIDNLQWLSRVSSLEYLRLSAINLSKVTNWLQLVTTIPSLSHLHLLSCQLQDISPTLQYANFTALEDLNLGQNKFDSELPRWLFNLSCHIYSIDLHANFFRGQLPKALPNFPYLESLVLGENYLDGQIQDWFGQLEYLQVLQLYQNMFSGFIPISLGNSSSLIALDVANNPLTGVVSEKNFAKLSKLQILGILSKTFIFKFDSHWVPPFQLKQLVIGHLGPKLPDWIYTQRFIKVLTMVNCKVSSTEAQDRFWNFVSRVEFLGLKDNSIGGDLSNFVLNSTFISMLSNNLAGGLPQLSSNVIFLEMPNNSLSGSISPLLCGHRMLNGKSNLKYLDISNNHLTGGLTNCWNNWKSLVHINLGSNNLTGKIPQSMGLLSNLTSLHLHENNLLGEIPSSLQNCWSLLVLNVRENKLSGNVPNWIPQGATVLQLRSNQFNGDIPPQICQLSSLIILDFGDNRISGHIPNCLNNMTALVFNNATFSKLSFYFFYNSTYYYVEDNLELVTKGQQLKYVDSIHFLSFVDLSSNSLSGAIPPQMFSLSGLHSLNLSHNNLMGGIPKEIGNMKNLESLDFSMNKLAGEIPQSMSDLSFLSYLNLSFNSFVGKIPSGTQLQGFSELSYTGNPGLCGPPLTKTCSTNPISEDTKHEDKGISEFMSWFCIGIESGFVTGFLGVCFAIFLNSKWRHAYFKFLYDLKDRVCHRGLGIFFNKTVGVFNSTPRVTECVCVIE</sequence>
<keyword evidence="4" id="KW-0433">Leucine-rich repeat</keyword>
<dbReference type="InterPro" id="IPR046956">
    <property type="entry name" value="RLP23-like"/>
</dbReference>
<dbReference type="Proteomes" id="UP001372338">
    <property type="component" value="Unassembled WGS sequence"/>
</dbReference>
<evidence type="ECO:0000256" key="10">
    <source>
        <dbReference type="ARBA" id="ARBA00023170"/>
    </source>
</evidence>
<dbReference type="GO" id="GO:0005886">
    <property type="term" value="C:plasma membrane"/>
    <property type="evidence" value="ECO:0007669"/>
    <property type="project" value="UniProtKB-SubCell"/>
</dbReference>
<dbReference type="Pfam" id="PF13855">
    <property type="entry name" value="LRR_8"/>
    <property type="match status" value="2"/>
</dbReference>
<feature type="transmembrane region" description="Helical" evidence="12">
    <location>
        <begin position="804"/>
        <end position="829"/>
    </location>
</feature>
<organism evidence="14 15">
    <name type="scientific">Crotalaria pallida</name>
    <name type="common">Smooth rattlebox</name>
    <name type="synonym">Crotalaria striata</name>
    <dbReference type="NCBI Taxonomy" id="3830"/>
    <lineage>
        <taxon>Eukaryota</taxon>
        <taxon>Viridiplantae</taxon>
        <taxon>Streptophyta</taxon>
        <taxon>Embryophyta</taxon>
        <taxon>Tracheophyta</taxon>
        <taxon>Spermatophyta</taxon>
        <taxon>Magnoliopsida</taxon>
        <taxon>eudicotyledons</taxon>
        <taxon>Gunneridae</taxon>
        <taxon>Pentapetalae</taxon>
        <taxon>rosids</taxon>
        <taxon>fabids</taxon>
        <taxon>Fabales</taxon>
        <taxon>Fabaceae</taxon>
        <taxon>Papilionoideae</taxon>
        <taxon>50 kb inversion clade</taxon>
        <taxon>genistoids sensu lato</taxon>
        <taxon>core genistoids</taxon>
        <taxon>Crotalarieae</taxon>
        <taxon>Crotalaria</taxon>
    </lineage>
</organism>
<evidence type="ECO:0000256" key="11">
    <source>
        <dbReference type="ARBA" id="ARBA00023180"/>
    </source>
</evidence>
<keyword evidence="11" id="KW-0325">Glycoprotein</keyword>
<dbReference type="SUPFAM" id="SSF52058">
    <property type="entry name" value="L domain-like"/>
    <property type="match status" value="2"/>
</dbReference>
<protein>
    <recommendedName>
        <fullName evidence="13">Leucine-rich repeat-containing N-terminal plant-type domain-containing protein</fullName>
    </recommendedName>
</protein>
<dbReference type="PROSITE" id="PS51450">
    <property type="entry name" value="LRR"/>
    <property type="match status" value="1"/>
</dbReference>
<comment type="similarity">
    <text evidence="2">Belongs to the RLP family.</text>
</comment>
<evidence type="ECO:0000256" key="5">
    <source>
        <dbReference type="ARBA" id="ARBA00022692"/>
    </source>
</evidence>
<accession>A0AAN9FIH1</accession>
<dbReference type="PANTHER" id="PTHR48063">
    <property type="entry name" value="LRR RECEPTOR-LIKE KINASE"/>
    <property type="match status" value="1"/>
</dbReference>
<comment type="subcellular location">
    <subcellularLocation>
        <location evidence="1">Cell membrane</location>
        <topology evidence="1">Single-pass type I membrane protein</topology>
    </subcellularLocation>
</comment>
<gene>
    <name evidence="14" type="ORF">RIF29_15152</name>
</gene>
<evidence type="ECO:0000313" key="15">
    <source>
        <dbReference type="Proteomes" id="UP001372338"/>
    </source>
</evidence>
<dbReference type="InterPro" id="IPR013210">
    <property type="entry name" value="LRR_N_plant-typ"/>
</dbReference>
<name>A0AAN9FIH1_CROPI</name>
<evidence type="ECO:0000259" key="13">
    <source>
        <dbReference type="Pfam" id="PF08263"/>
    </source>
</evidence>
<feature type="domain" description="Leucine-rich repeat-containing N-terminal plant-type" evidence="13">
    <location>
        <begin position="31"/>
        <end position="69"/>
    </location>
</feature>
<dbReference type="PANTHER" id="PTHR48063:SF98">
    <property type="entry name" value="LRR RECEPTOR-LIKE SERINE_THREONINE-PROTEIN KINASE FLS2"/>
    <property type="match status" value="1"/>
</dbReference>
<evidence type="ECO:0000256" key="2">
    <source>
        <dbReference type="ARBA" id="ARBA00009592"/>
    </source>
</evidence>
<dbReference type="Pfam" id="PF08263">
    <property type="entry name" value="LRRNT_2"/>
    <property type="match status" value="1"/>
</dbReference>
<proteinExistence type="inferred from homology"/>
<keyword evidence="10" id="KW-0675">Receptor</keyword>
<dbReference type="Pfam" id="PF00560">
    <property type="entry name" value="LRR_1"/>
    <property type="match status" value="3"/>
</dbReference>
<evidence type="ECO:0000256" key="7">
    <source>
        <dbReference type="ARBA" id="ARBA00022737"/>
    </source>
</evidence>
<keyword evidence="7" id="KW-0677">Repeat</keyword>
<dbReference type="InterPro" id="IPR003591">
    <property type="entry name" value="Leu-rich_rpt_typical-subtyp"/>
</dbReference>
<keyword evidence="8 12" id="KW-1133">Transmembrane helix</keyword>
<evidence type="ECO:0000256" key="9">
    <source>
        <dbReference type="ARBA" id="ARBA00023136"/>
    </source>
</evidence>
<keyword evidence="6" id="KW-0732">Signal</keyword>
<feature type="transmembrane region" description="Helical" evidence="12">
    <location>
        <begin position="7"/>
        <end position="24"/>
    </location>
</feature>
<keyword evidence="3" id="KW-1003">Cell membrane</keyword>
<evidence type="ECO:0000256" key="3">
    <source>
        <dbReference type="ARBA" id="ARBA00022475"/>
    </source>
</evidence>
<dbReference type="EMBL" id="JAYWIO010000003">
    <property type="protein sequence ID" value="KAK7274080.1"/>
    <property type="molecule type" value="Genomic_DNA"/>
</dbReference>
<dbReference type="AlphaFoldDB" id="A0AAN9FIH1"/>
<dbReference type="FunFam" id="3.80.10.10:FF:000213">
    <property type="entry name" value="Tyrosine-sulfated glycopeptide receptor 1"/>
    <property type="match status" value="1"/>
</dbReference>
<dbReference type="InterPro" id="IPR032675">
    <property type="entry name" value="LRR_dom_sf"/>
</dbReference>